<feature type="region of interest" description="Disordered" evidence="15">
    <location>
        <begin position="1"/>
        <end position="29"/>
    </location>
</feature>
<dbReference type="STRING" id="2880.D7G585"/>
<evidence type="ECO:0000256" key="6">
    <source>
        <dbReference type="ARBA" id="ARBA00022692"/>
    </source>
</evidence>
<dbReference type="GO" id="GO:0015292">
    <property type="term" value="F:uniporter activity"/>
    <property type="evidence" value="ECO:0007669"/>
    <property type="project" value="TreeGrafter"/>
</dbReference>
<keyword evidence="12 16" id="KW-0472">Membrane</keyword>
<name>D7G585_ECTSI</name>
<feature type="region of interest" description="Disordered" evidence="15">
    <location>
        <begin position="228"/>
        <end position="261"/>
    </location>
</feature>
<evidence type="ECO:0000256" key="3">
    <source>
        <dbReference type="ARBA" id="ARBA00022448"/>
    </source>
</evidence>
<keyword evidence="19" id="KW-1185">Reference proteome</keyword>
<feature type="region of interest" description="Disordered" evidence="15">
    <location>
        <begin position="167"/>
        <end position="187"/>
    </location>
</feature>
<dbReference type="InParanoid" id="D7G585"/>
<evidence type="ECO:0000256" key="1">
    <source>
        <dbReference type="ARBA" id="ARBA00004448"/>
    </source>
</evidence>
<comment type="catalytic activity">
    <reaction evidence="14">
        <text>Ca(2+)(in) = Ca(2+)(out)</text>
        <dbReference type="Rhea" id="RHEA:29671"/>
        <dbReference type="ChEBI" id="CHEBI:29108"/>
    </reaction>
</comment>
<reference evidence="18 19" key="1">
    <citation type="journal article" date="2010" name="Nature">
        <title>The Ectocarpus genome and the independent evolution of multicellularity in brown algae.</title>
        <authorList>
            <person name="Cock J.M."/>
            <person name="Sterck L."/>
            <person name="Rouze P."/>
            <person name="Scornet D."/>
            <person name="Allen A.E."/>
            <person name="Amoutzias G."/>
            <person name="Anthouard V."/>
            <person name="Artiguenave F."/>
            <person name="Aury J.M."/>
            <person name="Badger J.H."/>
            <person name="Beszteri B."/>
            <person name="Billiau K."/>
            <person name="Bonnet E."/>
            <person name="Bothwell J.H."/>
            <person name="Bowler C."/>
            <person name="Boyen C."/>
            <person name="Brownlee C."/>
            <person name="Carrano C.J."/>
            <person name="Charrier B."/>
            <person name="Cho G.Y."/>
            <person name="Coelho S.M."/>
            <person name="Collen J."/>
            <person name="Corre E."/>
            <person name="Da Silva C."/>
            <person name="Delage L."/>
            <person name="Delaroque N."/>
            <person name="Dittami S.M."/>
            <person name="Doulbeau S."/>
            <person name="Elias M."/>
            <person name="Farnham G."/>
            <person name="Gachon C.M."/>
            <person name="Gschloessl B."/>
            <person name="Heesch S."/>
            <person name="Jabbari K."/>
            <person name="Jubin C."/>
            <person name="Kawai H."/>
            <person name="Kimura K."/>
            <person name="Kloareg B."/>
            <person name="Kupper F.C."/>
            <person name="Lang D."/>
            <person name="Le Bail A."/>
            <person name="Leblanc C."/>
            <person name="Lerouge P."/>
            <person name="Lohr M."/>
            <person name="Lopez P.J."/>
            <person name="Martens C."/>
            <person name="Maumus F."/>
            <person name="Michel G."/>
            <person name="Miranda-Saavedra D."/>
            <person name="Morales J."/>
            <person name="Moreau H."/>
            <person name="Motomura T."/>
            <person name="Nagasato C."/>
            <person name="Napoli C.A."/>
            <person name="Nelson D.R."/>
            <person name="Nyvall-Collen P."/>
            <person name="Peters A.F."/>
            <person name="Pommier C."/>
            <person name="Potin P."/>
            <person name="Poulain J."/>
            <person name="Quesneville H."/>
            <person name="Read B."/>
            <person name="Rensing S.A."/>
            <person name="Ritter A."/>
            <person name="Rousvoal S."/>
            <person name="Samanta M."/>
            <person name="Samson G."/>
            <person name="Schroeder D.C."/>
            <person name="Segurens B."/>
            <person name="Strittmatter M."/>
            <person name="Tonon T."/>
            <person name="Tregear J.W."/>
            <person name="Valentin K."/>
            <person name="von Dassow P."/>
            <person name="Yamagishi T."/>
            <person name="Van de Peer Y."/>
            <person name="Wincker P."/>
        </authorList>
    </citation>
    <scope>NUCLEOTIDE SEQUENCE [LARGE SCALE GENOMIC DNA]</scope>
    <source>
        <strain evidence="19">Ec32 / CCAP1310/4</strain>
    </source>
</reference>
<dbReference type="PANTHER" id="PTHR13462:SF10">
    <property type="entry name" value="CALCIUM UNIPORTER PROTEIN, MITOCHONDRIAL"/>
    <property type="match status" value="1"/>
</dbReference>
<accession>D7G585</accession>
<dbReference type="GO" id="GO:0051560">
    <property type="term" value="P:mitochondrial calcium ion homeostasis"/>
    <property type="evidence" value="ECO:0007669"/>
    <property type="project" value="InterPro"/>
</dbReference>
<evidence type="ECO:0000256" key="8">
    <source>
        <dbReference type="ARBA" id="ARBA00022837"/>
    </source>
</evidence>
<feature type="transmembrane region" description="Helical" evidence="16">
    <location>
        <begin position="701"/>
        <end position="720"/>
    </location>
</feature>
<evidence type="ECO:0000256" key="2">
    <source>
        <dbReference type="ARBA" id="ARBA00005653"/>
    </source>
</evidence>
<evidence type="ECO:0000256" key="15">
    <source>
        <dbReference type="SAM" id="MobiDB-lite"/>
    </source>
</evidence>
<keyword evidence="6 16" id="KW-0812">Transmembrane</keyword>
<evidence type="ECO:0000256" key="11">
    <source>
        <dbReference type="ARBA" id="ARBA00023128"/>
    </source>
</evidence>
<dbReference type="InterPro" id="IPR036388">
    <property type="entry name" value="WH-like_DNA-bd_sf"/>
</dbReference>
<dbReference type="GO" id="GO:1990246">
    <property type="term" value="C:uniplex complex"/>
    <property type="evidence" value="ECO:0007669"/>
    <property type="project" value="TreeGrafter"/>
</dbReference>
<evidence type="ECO:0000256" key="10">
    <source>
        <dbReference type="ARBA" id="ARBA00023065"/>
    </source>
</evidence>
<evidence type="ECO:0000256" key="12">
    <source>
        <dbReference type="ARBA" id="ARBA00023136"/>
    </source>
</evidence>
<evidence type="ECO:0000313" key="19">
    <source>
        <dbReference type="Proteomes" id="UP000002630"/>
    </source>
</evidence>
<dbReference type="Pfam" id="PF04678">
    <property type="entry name" value="MCU"/>
    <property type="match status" value="1"/>
</dbReference>
<sequence length="799" mass="88396">MFLVQAQARKDRCSRARKTARRETAAADSQLTSLARRLEKLQRTLDDERASRQSAELKHHRAKSTTIRISRYLDSILNVNQELVAAGTSSSLTPTAGQPVPRALGELQRKQSIRDSYATPRRNPALEDDGIDIRAAVKEAYCVGRTGGDPVPSLTALYERIGFSAMQGEDGHHGGTPSLPTSPRRARVGNTAEAYRFRDVDDGEDYGRQRLVEPTAVGGFFAEDDAEVLESSRRQASAHQVDDGGSRSANGGKHHGTGNAFVGGGVTAKGYSFANSPLVRPTSAAERSPEVMKRLEALASQLERERSDVEQWYKDVVHRSPHAHCGPSPPHDRQVPACKRRELMRILMPEASQKLYTVFNLRSTKQVLSLSSAGKDLSYAAMSSAACMVRRRGAWGGPILRRSVVATVASKRTNSSGNTAAATTRPPLLLSFKRGKYKLKLPLQDGRVVSSAERDTAFSFHPNHSLETVKANIQEEGVSSVEFMGPNGEPLPDDSSVGDAAWHGGFDMTLDGKQFPVLATRSGGYVEDEEEGGGRTELPSLLERGRVLRLRAALDDETRRSMTYAEFERLCEDCGMDKADARKVAADLHKVGVILHFHAEPGLADIVYLQPHQVLEHFFAKYSLESPLRQYLLLQGERLEEEKNAVRRELAPTLRLKENLDSQARVTVSRCMWGLSALVVSGAGGYWYLSYVYLSWDIMEPVTFFTALGVSTLSYAWWMFTNKDLQHSNIFDFFFNSMIQRRYEKGGLDQARLKTAEEELSKLDNKGKLLEARIFELECMRDKGITAAAAAGIVSDRPT</sequence>
<evidence type="ECO:0000259" key="17">
    <source>
        <dbReference type="Pfam" id="PF04678"/>
    </source>
</evidence>
<dbReference type="GO" id="GO:0036444">
    <property type="term" value="P:calcium import into the mitochondrion"/>
    <property type="evidence" value="ECO:0007669"/>
    <property type="project" value="TreeGrafter"/>
</dbReference>
<gene>
    <name evidence="18" type="ORF">Esi_0063_0055</name>
</gene>
<dbReference type="GO" id="GO:0005262">
    <property type="term" value="F:calcium channel activity"/>
    <property type="evidence" value="ECO:0007669"/>
    <property type="project" value="UniProtKB-KW"/>
</dbReference>
<dbReference type="EMBL" id="FN649742">
    <property type="protein sequence ID" value="CBJ27239.1"/>
    <property type="molecule type" value="Genomic_DNA"/>
</dbReference>
<dbReference type="AlphaFoldDB" id="D7G585"/>
<evidence type="ECO:0000256" key="4">
    <source>
        <dbReference type="ARBA" id="ARBA00022568"/>
    </source>
</evidence>
<keyword evidence="7" id="KW-0999">Mitochondrion inner membrane</keyword>
<keyword evidence="11" id="KW-0496">Mitochondrion</keyword>
<keyword evidence="10" id="KW-0406">Ion transport</keyword>
<evidence type="ECO:0000256" key="14">
    <source>
        <dbReference type="ARBA" id="ARBA00036634"/>
    </source>
</evidence>
<keyword evidence="13" id="KW-0407">Ion channel</keyword>
<dbReference type="eggNOG" id="KOG2966">
    <property type="taxonomic scope" value="Eukaryota"/>
</dbReference>
<evidence type="ECO:0000256" key="13">
    <source>
        <dbReference type="ARBA" id="ARBA00023303"/>
    </source>
</evidence>
<keyword evidence="3" id="KW-0813">Transport</keyword>
<comment type="subcellular location">
    <subcellularLocation>
        <location evidence="1">Mitochondrion inner membrane</location>
        <topology evidence="1">Multi-pass membrane protein</topology>
    </subcellularLocation>
</comment>
<evidence type="ECO:0000313" key="18">
    <source>
        <dbReference type="EMBL" id="CBJ27239.1"/>
    </source>
</evidence>
<comment type="similarity">
    <text evidence="2">Belongs to the MCU (TC 1.A.77) family.</text>
</comment>
<organism evidence="18 19">
    <name type="scientific">Ectocarpus siliculosus</name>
    <name type="common">Brown alga</name>
    <name type="synonym">Conferva siliculosa</name>
    <dbReference type="NCBI Taxonomy" id="2880"/>
    <lineage>
        <taxon>Eukaryota</taxon>
        <taxon>Sar</taxon>
        <taxon>Stramenopiles</taxon>
        <taxon>Ochrophyta</taxon>
        <taxon>PX clade</taxon>
        <taxon>Phaeophyceae</taxon>
        <taxon>Ectocarpales</taxon>
        <taxon>Ectocarpaceae</taxon>
        <taxon>Ectocarpus</taxon>
    </lineage>
</organism>
<keyword evidence="8" id="KW-0106">Calcium</keyword>
<dbReference type="EMBL" id="FN648852">
    <property type="protein sequence ID" value="CBJ27239.1"/>
    <property type="molecule type" value="Genomic_DNA"/>
</dbReference>
<protein>
    <recommendedName>
        <fullName evidence="17">Calcium uniporter protein C-terminal domain-containing protein</fullName>
    </recommendedName>
</protein>
<keyword evidence="9 16" id="KW-1133">Transmembrane helix</keyword>
<keyword evidence="5" id="KW-0107">Calcium channel</keyword>
<evidence type="ECO:0000256" key="16">
    <source>
        <dbReference type="SAM" id="Phobius"/>
    </source>
</evidence>
<dbReference type="PANTHER" id="PTHR13462">
    <property type="entry name" value="CALCIUM UNIPORTER PROTEIN, MITOCHONDRIAL"/>
    <property type="match status" value="1"/>
</dbReference>
<dbReference type="Gene3D" id="1.10.10.10">
    <property type="entry name" value="Winged helix-like DNA-binding domain superfamily/Winged helix DNA-binding domain"/>
    <property type="match status" value="1"/>
</dbReference>
<dbReference type="Proteomes" id="UP000002630">
    <property type="component" value="Linkage Group LG17"/>
</dbReference>
<dbReference type="OrthoDB" id="278338at2759"/>
<keyword evidence="4" id="KW-0109">Calcium transport</keyword>
<evidence type="ECO:0000256" key="7">
    <source>
        <dbReference type="ARBA" id="ARBA00022792"/>
    </source>
</evidence>
<proteinExistence type="inferred from homology"/>
<dbReference type="InterPro" id="IPR006769">
    <property type="entry name" value="MCU_C"/>
</dbReference>
<evidence type="ECO:0000256" key="9">
    <source>
        <dbReference type="ARBA" id="ARBA00022989"/>
    </source>
</evidence>
<evidence type="ECO:0000256" key="5">
    <source>
        <dbReference type="ARBA" id="ARBA00022673"/>
    </source>
</evidence>
<feature type="domain" description="Calcium uniporter protein C-terminal" evidence="17">
    <location>
        <begin position="581"/>
        <end position="754"/>
    </location>
</feature>
<dbReference type="InterPro" id="IPR039055">
    <property type="entry name" value="MCU_fam"/>
</dbReference>
<feature type="transmembrane region" description="Helical" evidence="16">
    <location>
        <begin position="672"/>
        <end position="689"/>
    </location>
</feature>